<reference evidence="5" key="1">
    <citation type="submission" date="2016-11" db="EMBL/GenBank/DDBJ databases">
        <authorList>
            <person name="Varghese N."/>
            <person name="Submissions S."/>
        </authorList>
    </citation>
    <scope>NUCLEOTIDE SEQUENCE [LARGE SCALE GENOMIC DNA]</scope>
    <source>
        <strain evidence="5">CGMCC 1.7063</strain>
    </source>
</reference>
<dbReference type="InterPro" id="IPR019554">
    <property type="entry name" value="Soluble_ligand-bd"/>
</dbReference>
<protein>
    <submittedName>
        <fullName evidence="4">Polysaccharide export outer membrane protein</fullName>
    </submittedName>
</protein>
<dbReference type="Gene3D" id="3.30.1950.10">
    <property type="entry name" value="wza like domain"/>
    <property type="match status" value="1"/>
</dbReference>
<evidence type="ECO:0000313" key="5">
    <source>
        <dbReference type="Proteomes" id="UP000184170"/>
    </source>
</evidence>
<feature type="domain" description="Soluble ligand binding" evidence="3">
    <location>
        <begin position="118"/>
        <end position="165"/>
    </location>
</feature>
<dbReference type="Pfam" id="PF10531">
    <property type="entry name" value="SLBB"/>
    <property type="match status" value="1"/>
</dbReference>
<evidence type="ECO:0000313" key="4">
    <source>
        <dbReference type="EMBL" id="SHF23106.1"/>
    </source>
</evidence>
<evidence type="ECO:0000259" key="2">
    <source>
        <dbReference type="Pfam" id="PF02563"/>
    </source>
</evidence>
<accession>A0A1M4ZZP2</accession>
<evidence type="ECO:0000259" key="3">
    <source>
        <dbReference type="Pfam" id="PF10531"/>
    </source>
</evidence>
<dbReference type="GO" id="GO:0015159">
    <property type="term" value="F:polysaccharide transmembrane transporter activity"/>
    <property type="evidence" value="ECO:0007669"/>
    <property type="project" value="InterPro"/>
</dbReference>
<dbReference type="RefSeq" id="WP_200797211.1">
    <property type="nucleotide sequence ID" value="NZ_FQVA01000001.1"/>
</dbReference>
<evidence type="ECO:0000256" key="1">
    <source>
        <dbReference type="ARBA" id="ARBA00022729"/>
    </source>
</evidence>
<dbReference type="Pfam" id="PF02563">
    <property type="entry name" value="Poly_export"/>
    <property type="match status" value="1"/>
</dbReference>
<dbReference type="EMBL" id="FQVA01000001">
    <property type="protein sequence ID" value="SHF23106.1"/>
    <property type="molecule type" value="Genomic_DNA"/>
</dbReference>
<dbReference type="AlphaFoldDB" id="A0A1M4ZZP2"/>
<dbReference type="Gene3D" id="3.10.560.10">
    <property type="entry name" value="Outer membrane lipoprotein wza domain like"/>
    <property type="match status" value="1"/>
</dbReference>
<sequence>MKMEFSWAHRVLKKVAPILFIFVLPLASENAFSSEQASSGKYKLGTGDKINILVYGEDDLTVETTLSESGVINYPFLGEINANNLTIGQLEALITKGLKGDYLINPVVRVSINEYRPFFIDGEVKVPGGYPYQPGLTISKAAALAQGFTERASKEKIFVIRDQGKKQNKFKADLNTELLPGDIVTVEQGFF</sequence>
<organism evidence="4 5">
    <name type="scientific">Microbulbifer donghaiensis</name>
    <dbReference type="NCBI Taxonomy" id="494016"/>
    <lineage>
        <taxon>Bacteria</taxon>
        <taxon>Pseudomonadati</taxon>
        <taxon>Pseudomonadota</taxon>
        <taxon>Gammaproteobacteria</taxon>
        <taxon>Cellvibrionales</taxon>
        <taxon>Microbulbiferaceae</taxon>
        <taxon>Microbulbifer</taxon>
    </lineage>
</organism>
<dbReference type="InterPro" id="IPR049712">
    <property type="entry name" value="Poly_export"/>
</dbReference>
<name>A0A1M4ZZP2_9GAMM</name>
<dbReference type="PANTHER" id="PTHR33619">
    <property type="entry name" value="POLYSACCHARIDE EXPORT PROTEIN GFCE-RELATED"/>
    <property type="match status" value="1"/>
</dbReference>
<dbReference type="PANTHER" id="PTHR33619:SF3">
    <property type="entry name" value="POLYSACCHARIDE EXPORT PROTEIN GFCE-RELATED"/>
    <property type="match status" value="1"/>
</dbReference>
<dbReference type="STRING" id="494016.SAMN04487965_1691"/>
<feature type="domain" description="Polysaccharide export protein N-terminal" evidence="2">
    <location>
        <begin position="37"/>
        <end position="112"/>
    </location>
</feature>
<proteinExistence type="predicted"/>
<gene>
    <name evidence="4" type="ORF">SAMN04487965_1691</name>
</gene>
<keyword evidence="1" id="KW-0732">Signal</keyword>
<keyword evidence="5" id="KW-1185">Reference proteome</keyword>
<dbReference type="Proteomes" id="UP000184170">
    <property type="component" value="Unassembled WGS sequence"/>
</dbReference>
<dbReference type="InterPro" id="IPR003715">
    <property type="entry name" value="Poly_export_N"/>
</dbReference>